<organism evidence="1 2">
    <name type="scientific">Collybiopsis luxurians FD-317 M1</name>
    <dbReference type="NCBI Taxonomy" id="944289"/>
    <lineage>
        <taxon>Eukaryota</taxon>
        <taxon>Fungi</taxon>
        <taxon>Dikarya</taxon>
        <taxon>Basidiomycota</taxon>
        <taxon>Agaricomycotina</taxon>
        <taxon>Agaricomycetes</taxon>
        <taxon>Agaricomycetidae</taxon>
        <taxon>Agaricales</taxon>
        <taxon>Marasmiineae</taxon>
        <taxon>Omphalotaceae</taxon>
        <taxon>Collybiopsis</taxon>
        <taxon>Collybiopsis luxurians</taxon>
    </lineage>
</organism>
<gene>
    <name evidence="1" type="ORF">GYMLUDRAFT_61830</name>
</gene>
<dbReference type="HOGENOM" id="CLU_1643886_0_0_1"/>
<proteinExistence type="predicted"/>
<dbReference type="Proteomes" id="UP000053593">
    <property type="component" value="Unassembled WGS sequence"/>
</dbReference>
<accession>A0A0D0CNF6</accession>
<dbReference type="EMBL" id="KN834795">
    <property type="protein sequence ID" value="KIK56803.1"/>
    <property type="molecule type" value="Genomic_DNA"/>
</dbReference>
<dbReference type="AlphaFoldDB" id="A0A0D0CNF6"/>
<evidence type="ECO:0000313" key="1">
    <source>
        <dbReference type="EMBL" id="KIK56803.1"/>
    </source>
</evidence>
<sequence>MHYFVHQSSPRPIKRHIQAPTCRAQAVIPHIIPQAEVSQDDKSEIFSYRSDHKQLNALSDLLMATTLTEEMNPPQTQNSKHPSSFTPITTPNALEALSQVKRFSCLALQPRVPSQSSMSLQPVSSRTKSVLELLDSLESQAREVATCLEINAEDEEMLNSA</sequence>
<evidence type="ECO:0000313" key="2">
    <source>
        <dbReference type="Proteomes" id="UP000053593"/>
    </source>
</evidence>
<reference evidence="1 2" key="1">
    <citation type="submission" date="2014-04" db="EMBL/GenBank/DDBJ databases">
        <title>Evolutionary Origins and Diversification of the Mycorrhizal Mutualists.</title>
        <authorList>
            <consortium name="DOE Joint Genome Institute"/>
            <consortium name="Mycorrhizal Genomics Consortium"/>
            <person name="Kohler A."/>
            <person name="Kuo A."/>
            <person name="Nagy L.G."/>
            <person name="Floudas D."/>
            <person name="Copeland A."/>
            <person name="Barry K.W."/>
            <person name="Cichocki N."/>
            <person name="Veneault-Fourrey C."/>
            <person name="LaButti K."/>
            <person name="Lindquist E.A."/>
            <person name="Lipzen A."/>
            <person name="Lundell T."/>
            <person name="Morin E."/>
            <person name="Murat C."/>
            <person name="Riley R."/>
            <person name="Ohm R."/>
            <person name="Sun H."/>
            <person name="Tunlid A."/>
            <person name="Henrissat B."/>
            <person name="Grigoriev I.V."/>
            <person name="Hibbett D.S."/>
            <person name="Martin F."/>
        </authorList>
    </citation>
    <scope>NUCLEOTIDE SEQUENCE [LARGE SCALE GENOMIC DNA]</scope>
    <source>
        <strain evidence="1 2">FD-317 M1</strain>
    </source>
</reference>
<name>A0A0D0CNF6_9AGAR</name>
<protein>
    <submittedName>
        <fullName evidence="1">Unplaced genomic scaffold GYMLUscaffold_47, whole genome shotgun sequence</fullName>
    </submittedName>
</protein>
<keyword evidence="2" id="KW-1185">Reference proteome</keyword>